<evidence type="ECO:0000313" key="4">
    <source>
        <dbReference type="Proteomes" id="UP000680656"/>
    </source>
</evidence>
<gene>
    <name evidence="2" type="ORF">KHC33_09755</name>
    <name evidence="3" type="ORF">KHC33_13735</name>
</gene>
<feature type="domain" description="Transposase IS4-like" evidence="1">
    <location>
        <begin position="137"/>
        <end position="343"/>
    </location>
</feature>
<accession>A0A8E7AX37</accession>
<dbReference type="KEGG" id="mrtj:KHC33_09755"/>
<dbReference type="AlphaFoldDB" id="A0A8E7AX37"/>
<evidence type="ECO:0000259" key="1">
    <source>
        <dbReference type="Pfam" id="PF01609"/>
    </source>
</evidence>
<dbReference type="GeneID" id="65098265"/>
<dbReference type="GO" id="GO:0006313">
    <property type="term" value="P:DNA transposition"/>
    <property type="evidence" value="ECO:0007669"/>
    <property type="project" value="InterPro"/>
</dbReference>
<dbReference type="KEGG" id="mrtj:KHC33_13735"/>
<organism evidence="3 4">
    <name type="scientific">Methanospirillum purgamenti</name>
    <dbReference type="NCBI Taxonomy" id="2834276"/>
    <lineage>
        <taxon>Archaea</taxon>
        <taxon>Methanobacteriati</taxon>
        <taxon>Methanobacteriota</taxon>
        <taxon>Stenosarchaea group</taxon>
        <taxon>Methanomicrobia</taxon>
        <taxon>Methanomicrobiales</taxon>
        <taxon>Methanospirillaceae</taxon>
        <taxon>Methanospirillum</taxon>
    </lineage>
</organism>
<evidence type="ECO:0000313" key="3">
    <source>
        <dbReference type="EMBL" id="QVV88375.1"/>
    </source>
</evidence>
<protein>
    <submittedName>
        <fullName evidence="3">Transposase</fullName>
    </submittedName>
</protein>
<sequence length="365" mass="42919">MLCVSEEVQDLFEPSISNNIIPITELLARMDFFRIETELHEHLNYAHCRKWIYPPILLFKLLLVLAFRKQSYRRLVKSLTIEDCIALGIQEMENGEFLIPSASNVHDFGYNRLGLECFTKIMYLNGTIASQNIQNGHGMVDSTPIEASRYDQFADYNPHYSCKMYKMHIFHLNEFPLFEIFSKGNDHDAPHAIPLAEVVIQMNPRMTTIQLDGGYDSFTIYTGYWKMFRILPLIAPSENAVINKDGTMERIDHWVNKMWKKGGNIRDSIEDKLLFLSNNGRERQVGMFLRNKNIIKSDFKNEYKSRGDCERTHSHMKRMFNFRVKWIQNRSKEFYIALNFIAYQTVLLARMLNNEADIQDLSKYY</sequence>
<dbReference type="InterPro" id="IPR002559">
    <property type="entry name" value="Transposase_11"/>
</dbReference>
<proteinExistence type="predicted"/>
<dbReference type="GO" id="GO:0004803">
    <property type="term" value="F:transposase activity"/>
    <property type="evidence" value="ECO:0007669"/>
    <property type="project" value="InterPro"/>
</dbReference>
<dbReference type="RefSeq" id="WP_214418467.1">
    <property type="nucleotide sequence ID" value="NZ_CP075546.1"/>
</dbReference>
<dbReference type="GO" id="GO:0003677">
    <property type="term" value="F:DNA binding"/>
    <property type="evidence" value="ECO:0007669"/>
    <property type="project" value="InterPro"/>
</dbReference>
<dbReference type="EMBL" id="CP075546">
    <property type="protein sequence ID" value="QVV87647.1"/>
    <property type="molecule type" value="Genomic_DNA"/>
</dbReference>
<dbReference type="Proteomes" id="UP000680656">
    <property type="component" value="Chromosome"/>
</dbReference>
<reference evidence="3 4" key="1">
    <citation type="submission" date="2021-05" db="EMBL/GenBank/DDBJ databases">
        <title>A novel Methanospirillum isolate from a pyrite-forming mixed culture.</title>
        <authorList>
            <person name="Bunk B."/>
            <person name="Sproer C."/>
            <person name="Spring S."/>
            <person name="Pester M."/>
        </authorList>
    </citation>
    <scope>NUCLEOTIDE SEQUENCE [LARGE SCALE GENOMIC DNA]</scope>
    <source>
        <strain evidence="3 4">J.3.6.1-F.2.7.3</strain>
    </source>
</reference>
<dbReference type="EMBL" id="CP075546">
    <property type="protein sequence ID" value="QVV88375.1"/>
    <property type="molecule type" value="Genomic_DNA"/>
</dbReference>
<keyword evidence="4" id="KW-1185">Reference proteome</keyword>
<name>A0A8E7AX37_9EURY</name>
<evidence type="ECO:0000313" key="2">
    <source>
        <dbReference type="EMBL" id="QVV87647.1"/>
    </source>
</evidence>
<dbReference type="Pfam" id="PF01609">
    <property type="entry name" value="DDE_Tnp_1"/>
    <property type="match status" value="1"/>
</dbReference>